<dbReference type="GO" id="GO:0016788">
    <property type="term" value="F:hydrolase activity, acting on ester bonds"/>
    <property type="evidence" value="ECO:0007669"/>
    <property type="project" value="TreeGrafter"/>
</dbReference>
<dbReference type="SUPFAM" id="SSF53474">
    <property type="entry name" value="alpha/beta-Hydrolases"/>
    <property type="match status" value="1"/>
</dbReference>
<evidence type="ECO:0000313" key="4">
    <source>
        <dbReference type="Proteomes" id="UP000320300"/>
    </source>
</evidence>
<gene>
    <name evidence="3" type="ORF">SAMN06265348_102224</name>
</gene>
<dbReference type="RefSeq" id="WP_142526907.1">
    <property type="nucleotide sequence ID" value="NZ_CBCSJO010000003.1"/>
</dbReference>
<protein>
    <recommendedName>
        <fullName evidence="5">Alpha/beta hydrolase</fullName>
    </recommendedName>
</protein>
<sequence length="359" mass="40283">MTRSVTIQLALFCIICFSGICQVKQESPLPFRDKDLVYFDYHSKTIDEDYTIYIHFPPGYDTTKTAYPVLYLTDGDWNMTVAMNCFNMLRQDYPTTEALLVGIGYGSRSNKRNRDLNPADGGPKFLSFIKDEVIPFVNSRYRVTKEKGLYGYSYGGIFTTYVLFQEANLFDQIYIGAPGNNGSLLVPSARTYFSKNTTLKTKIFAGVGSFETENVKNIGLFKNYLDSNKKAGLQIFTAVAPNAGHGAALAQVMQSGIKYVYCLTHQSIATPPSGALKKYEGTYGTDDAKSKAIHVFIENGELYFREGGGNALHLIPFEKDGFFMVENEGLSFRFTTENGRQYFVVDFPAEKDIRLPKTK</sequence>
<proteinExistence type="inferred from homology"/>
<dbReference type="Proteomes" id="UP000320300">
    <property type="component" value="Unassembled WGS sequence"/>
</dbReference>
<evidence type="ECO:0008006" key="5">
    <source>
        <dbReference type="Google" id="ProtNLM"/>
    </source>
</evidence>
<keyword evidence="4" id="KW-1185">Reference proteome</keyword>
<reference evidence="3 4" key="1">
    <citation type="submission" date="2017-05" db="EMBL/GenBank/DDBJ databases">
        <authorList>
            <person name="Varghese N."/>
            <person name="Submissions S."/>
        </authorList>
    </citation>
    <scope>NUCLEOTIDE SEQUENCE [LARGE SCALE GENOMIC DNA]</scope>
    <source>
        <strain evidence="3 4">DSM 19036</strain>
    </source>
</reference>
<evidence type="ECO:0000313" key="3">
    <source>
        <dbReference type="EMBL" id="SMO45312.1"/>
    </source>
</evidence>
<evidence type="ECO:0000256" key="1">
    <source>
        <dbReference type="ARBA" id="ARBA00005622"/>
    </source>
</evidence>
<organism evidence="3 4">
    <name type="scientific">Pedobacter westerhofensis</name>
    <dbReference type="NCBI Taxonomy" id="425512"/>
    <lineage>
        <taxon>Bacteria</taxon>
        <taxon>Pseudomonadati</taxon>
        <taxon>Bacteroidota</taxon>
        <taxon>Sphingobacteriia</taxon>
        <taxon>Sphingobacteriales</taxon>
        <taxon>Sphingobacteriaceae</taxon>
        <taxon>Pedobacter</taxon>
    </lineage>
</organism>
<name>A0A521BDZ6_9SPHI</name>
<dbReference type="Gene3D" id="3.40.50.1820">
    <property type="entry name" value="alpha/beta hydrolase"/>
    <property type="match status" value="1"/>
</dbReference>
<evidence type="ECO:0000256" key="2">
    <source>
        <dbReference type="ARBA" id="ARBA00022801"/>
    </source>
</evidence>
<dbReference type="InterPro" id="IPR029058">
    <property type="entry name" value="AB_hydrolase_fold"/>
</dbReference>
<keyword evidence="2" id="KW-0378">Hydrolase</keyword>
<dbReference type="PANTHER" id="PTHR40841:SF2">
    <property type="entry name" value="SIDEROPHORE-DEGRADING ESTERASE (EUROFUNG)"/>
    <property type="match status" value="1"/>
</dbReference>
<dbReference type="InterPro" id="IPR000801">
    <property type="entry name" value="Esterase-like"/>
</dbReference>
<dbReference type="AlphaFoldDB" id="A0A521BDZ6"/>
<dbReference type="OrthoDB" id="9803578at2"/>
<dbReference type="EMBL" id="FXTN01000002">
    <property type="protein sequence ID" value="SMO45312.1"/>
    <property type="molecule type" value="Genomic_DNA"/>
</dbReference>
<comment type="similarity">
    <text evidence="1">Belongs to the esterase D family.</text>
</comment>
<dbReference type="PANTHER" id="PTHR40841">
    <property type="entry name" value="SIDEROPHORE TRIACETYLFUSARININE C ESTERASE"/>
    <property type="match status" value="1"/>
</dbReference>
<dbReference type="InterPro" id="IPR052558">
    <property type="entry name" value="Siderophore_Hydrolase_D"/>
</dbReference>
<dbReference type="Pfam" id="PF00756">
    <property type="entry name" value="Esterase"/>
    <property type="match status" value="1"/>
</dbReference>
<accession>A0A521BDZ6</accession>